<dbReference type="Pfam" id="PF01453">
    <property type="entry name" value="B_lectin"/>
    <property type="match status" value="1"/>
</dbReference>
<name>A0A371HGU5_MUCPR</name>
<dbReference type="PROSITE" id="PS50011">
    <property type="entry name" value="PROTEIN_KINASE_DOM"/>
    <property type="match status" value="1"/>
</dbReference>
<keyword evidence="12 19" id="KW-0472">Membrane</keyword>
<evidence type="ECO:0000256" key="8">
    <source>
        <dbReference type="ARBA" id="ARBA00022741"/>
    </source>
</evidence>
<dbReference type="FunFam" id="1.10.510.10:FF:000302">
    <property type="entry name" value="Serine/threonine-protein kinase"/>
    <property type="match status" value="1"/>
</dbReference>
<dbReference type="PROSITE" id="PS00108">
    <property type="entry name" value="PROTEIN_KINASE_ST"/>
    <property type="match status" value="1"/>
</dbReference>
<dbReference type="Gene3D" id="1.10.510.10">
    <property type="entry name" value="Transferase(Phosphotransferase) domain 1"/>
    <property type="match status" value="1"/>
</dbReference>
<dbReference type="InterPro" id="IPR008271">
    <property type="entry name" value="Ser/Thr_kinase_AS"/>
</dbReference>
<dbReference type="SMART" id="SM00108">
    <property type="entry name" value="B_lectin"/>
    <property type="match status" value="1"/>
</dbReference>
<dbReference type="InterPro" id="IPR024171">
    <property type="entry name" value="SRK-like_kinase"/>
</dbReference>
<evidence type="ECO:0000256" key="1">
    <source>
        <dbReference type="ARBA" id="ARBA00004479"/>
    </source>
</evidence>
<dbReference type="InterPro" id="IPR011009">
    <property type="entry name" value="Kinase-like_dom_sf"/>
</dbReference>
<evidence type="ECO:0000256" key="16">
    <source>
        <dbReference type="ARBA" id="ARBA00047899"/>
    </source>
</evidence>
<keyword evidence="6 19" id="KW-0812">Transmembrane</keyword>
<evidence type="ECO:0000256" key="7">
    <source>
        <dbReference type="ARBA" id="ARBA00022729"/>
    </source>
</evidence>
<dbReference type="PANTHER" id="PTHR47974">
    <property type="entry name" value="OS07G0415500 PROTEIN"/>
    <property type="match status" value="1"/>
</dbReference>
<evidence type="ECO:0000259" key="21">
    <source>
        <dbReference type="PROSITE" id="PS50927"/>
    </source>
</evidence>
<dbReference type="InterPro" id="IPR000719">
    <property type="entry name" value="Prot_kinase_dom"/>
</dbReference>
<dbReference type="SMART" id="SM00220">
    <property type="entry name" value="S_TKc"/>
    <property type="match status" value="1"/>
</dbReference>
<dbReference type="PROSITE" id="PS50948">
    <property type="entry name" value="PAN"/>
    <property type="match status" value="1"/>
</dbReference>
<feature type="transmembrane region" description="Helical" evidence="19">
    <location>
        <begin position="477"/>
        <end position="500"/>
    </location>
</feature>
<feature type="domain" description="Protein kinase" evidence="20">
    <location>
        <begin position="535"/>
        <end position="824"/>
    </location>
</feature>
<evidence type="ECO:0000313" key="24">
    <source>
        <dbReference type="Proteomes" id="UP000257109"/>
    </source>
</evidence>
<feature type="transmembrane region" description="Helical" evidence="19">
    <location>
        <begin position="20"/>
        <end position="43"/>
    </location>
</feature>
<keyword evidence="3" id="KW-0723">Serine/threonine-protein kinase</keyword>
<evidence type="ECO:0000256" key="13">
    <source>
        <dbReference type="ARBA" id="ARBA00023157"/>
    </source>
</evidence>
<evidence type="ECO:0000259" key="20">
    <source>
        <dbReference type="PROSITE" id="PS50011"/>
    </source>
</evidence>
<dbReference type="InterPro" id="IPR003609">
    <property type="entry name" value="Pan_app"/>
</dbReference>
<keyword evidence="15" id="KW-0325">Glycoprotein</keyword>
<evidence type="ECO:0000256" key="19">
    <source>
        <dbReference type="SAM" id="Phobius"/>
    </source>
</evidence>
<dbReference type="InterPro" id="IPR017441">
    <property type="entry name" value="Protein_kinase_ATP_BS"/>
</dbReference>
<dbReference type="GO" id="GO:0005524">
    <property type="term" value="F:ATP binding"/>
    <property type="evidence" value="ECO:0007669"/>
    <property type="project" value="UniProtKB-UniRule"/>
</dbReference>
<reference evidence="23" key="1">
    <citation type="submission" date="2018-05" db="EMBL/GenBank/DDBJ databases">
        <title>Draft genome of Mucuna pruriens seed.</title>
        <authorList>
            <person name="Nnadi N.E."/>
            <person name="Vos R."/>
            <person name="Hasami M.H."/>
            <person name="Devisetty U.K."/>
            <person name="Aguiy J.C."/>
        </authorList>
    </citation>
    <scope>NUCLEOTIDE SEQUENCE [LARGE SCALE GENOMIC DNA]</scope>
    <source>
        <strain evidence="23">JCA_2017</strain>
    </source>
</reference>
<protein>
    <recommendedName>
        <fullName evidence="2">non-specific serine/threonine protein kinase</fullName>
        <ecNumber evidence="2">2.7.11.1</ecNumber>
    </recommendedName>
</protein>
<dbReference type="OrthoDB" id="619632at2759"/>
<organism evidence="23 24">
    <name type="scientific">Mucuna pruriens</name>
    <name type="common">Velvet bean</name>
    <name type="synonym">Dolichos pruriens</name>
    <dbReference type="NCBI Taxonomy" id="157652"/>
    <lineage>
        <taxon>Eukaryota</taxon>
        <taxon>Viridiplantae</taxon>
        <taxon>Streptophyta</taxon>
        <taxon>Embryophyta</taxon>
        <taxon>Tracheophyta</taxon>
        <taxon>Spermatophyta</taxon>
        <taxon>Magnoliopsida</taxon>
        <taxon>eudicotyledons</taxon>
        <taxon>Gunneridae</taxon>
        <taxon>Pentapetalae</taxon>
        <taxon>rosids</taxon>
        <taxon>fabids</taxon>
        <taxon>Fabales</taxon>
        <taxon>Fabaceae</taxon>
        <taxon>Papilionoideae</taxon>
        <taxon>50 kb inversion clade</taxon>
        <taxon>NPAAA clade</taxon>
        <taxon>indigoferoid/millettioid clade</taxon>
        <taxon>Phaseoleae</taxon>
        <taxon>Mucuna</taxon>
    </lineage>
</organism>
<evidence type="ECO:0000256" key="3">
    <source>
        <dbReference type="ARBA" id="ARBA00022527"/>
    </source>
</evidence>
<evidence type="ECO:0000256" key="2">
    <source>
        <dbReference type="ARBA" id="ARBA00012513"/>
    </source>
</evidence>
<sequence length="865" mass="98091">MEDVFKYLTGCEWPRTQRAYLCSLAMHILVFLLLLFVSTSFAVTDTLPEGSSLSVEKQSDIIVSPNGDFSAGFFQVGDNAFCFSVLFTRSKRPTVLWMANRDEPVNGKDSHLSLWKNGNLVLTDAGGIVVWTTATLSSFQLHLKLRNNGNLVLVTSNGTVVWQSFDFPTDTLLPTQSLTERVGLVSSRSATNYSSGFYKLYFDNDNVLRLLYKGPTLSSVYWPASWQILIDIGRSTYNVSKTALLDSFGHFTSSDGFQFLSTDYPKKVYRRLKMDPDGNLRLYSFDDKSKTWVMTWQVIPEPCTVHGVCGANSMCSHEHVTGRTCYCLKGFRVKDPNDWTQGCEPEFDPSHFSCESGESVGFLHLPTTEVYGYDWNVSRVSSLKECQNICMALCEKCRGVQFKFNEFATYNCYPKTMIFNGRDSPNFPGEMYLKLPKAILRSSTEPLKNLPMNCSVGLSQRLNRFYQTPGRNSTLSFLFWFACGIGVFELSTIFLVWFFLFRTSKQPDTVDQQLHLLSATGFQRFTYQELKSATKGFKEEIGRGASGVVYKGTLYDDRVAAIKRLSEAHGGEAEFLAEIRTIGMLNHMNLIDMWGYCVEGKHRLLVYEYMEHGSLADNLFSNSLDWKKRFNIAVGTAKGLAYLHEECLEWILHCDVKPQNILIDSDFQPKVADFGLSKLLNREELDSSNFFSRIRGTRGYMAPEWVYNLRITSKVDVYSYGIVVLEMVSGRSPMEIHSLENSKGIEQRRLVTWITDKIKCAPSTAFWIEEIIDPNLEGRYEVSQVEILVKVALQCVKDDMNERPSMSQVAEMLQSHENKVNPLLLLRASGDLSKKLFDGGDLSKKLFDGGVMLLVHDSDSFLYII</sequence>
<dbReference type="EC" id="2.7.11.1" evidence="2"/>
<dbReference type="Proteomes" id="UP000257109">
    <property type="component" value="Unassembled WGS sequence"/>
</dbReference>
<comment type="catalytic activity">
    <reaction evidence="16">
        <text>L-threonyl-[protein] + ATP = O-phospho-L-threonyl-[protein] + ADP + H(+)</text>
        <dbReference type="Rhea" id="RHEA:46608"/>
        <dbReference type="Rhea" id="RHEA-COMP:11060"/>
        <dbReference type="Rhea" id="RHEA-COMP:11605"/>
        <dbReference type="ChEBI" id="CHEBI:15378"/>
        <dbReference type="ChEBI" id="CHEBI:30013"/>
        <dbReference type="ChEBI" id="CHEBI:30616"/>
        <dbReference type="ChEBI" id="CHEBI:61977"/>
        <dbReference type="ChEBI" id="CHEBI:456216"/>
        <dbReference type="EC" id="2.7.11.1"/>
    </reaction>
</comment>
<dbReference type="Gene3D" id="2.90.10.30">
    <property type="match status" value="1"/>
</dbReference>
<dbReference type="InterPro" id="IPR036426">
    <property type="entry name" value="Bulb-type_lectin_dom_sf"/>
</dbReference>
<feature type="domain" description="Apple" evidence="22">
    <location>
        <begin position="354"/>
        <end position="436"/>
    </location>
</feature>
<keyword evidence="13" id="KW-1015">Disulfide bond</keyword>
<dbReference type="GO" id="GO:0048544">
    <property type="term" value="P:recognition of pollen"/>
    <property type="evidence" value="ECO:0007669"/>
    <property type="project" value="InterPro"/>
</dbReference>
<keyword evidence="10 18" id="KW-0067">ATP-binding</keyword>
<dbReference type="GO" id="GO:0016020">
    <property type="term" value="C:membrane"/>
    <property type="evidence" value="ECO:0007669"/>
    <property type="project" value="UniProtKB-SubCell"/>
</dbReference>
<keyword evidence="11 19" id="KW-1133">Transmembrane helix</keyword>
<keyword evidence="5" id="KW-0808">Transferase</keyword>
<keyword evidence="4" id="KW-0245">EGF-like domain</keyword>
<evidence type="ECO:0000256" key="6">
    <source>
        <dbReference type="ARBA" id="ARBA00022692"/>
    </source>
</evidence>
<evidence type="ECO:0000256" key="4">
    <source>
        <dbReference type="ARBA" id="ARBA00022536"/>
    </source>
</evidence>
<dbReference type="EMBL" id="QJKJ01002614">
    <property type="protein sequence ID" value="RDY02031.1"/>
    <property type="molecule type" value="Genomic_DNA"/>
</dbReference>
<dbReference type="FunFam" id="3.30.200.20:FF:000059">
    <property type="entry name" value="S-receptor-like serine/threonine-protein kinase"/>
    <property type="match status" value="1"/>
</dbReference>
<proteinExistence type="predicted"/>
<dbReference type="Pfam" id="PF00069">
    <property type="entry name" value="Pkinase"/>
    <property type="match status" value="1"/>
</dbReference>
<comment type="subcellular location">
    <subcellularLocation>
        <location evidence="1">Membrane</location>
        <topology evidence="1">Single-pass type I membrane protein</topology>
    </subcellularLocation>
</comment>
<dbReference type="PROSITE" id="PS50927">
    <property type="entry name" value="BULB_LECTIN"/>
    <property type="match status" value="1"/>
</dbReference>
<evidence type="ECO:0000256" key="5">
    <source>
        <dbReference type="ARBA" id="ARBA00022679"/>
    </source>
</evidence>
<evidence type="ECO:0000256" key="15">
    <source>
        <dbReference type="ARBA" id="ARBA00023180"/>
    </source>
</evidence>
<comment type="catalytic activity">
    <reaction evidence="17">
        <text>L-seryl-[protein] + ATP = O-phospho-L-seryl-[protein] + ADP + H(+)</text>
        <dbReference type="Rhea" id="RHEA:17989"/>
        <dbReference type="Rhea" id="RHEA-COMP:9863"/>
        <dbReference type="Rhea" id="RHEA-COMP:11604"/>
        <dbReference type="ChEBI" id="CHEBI:15378"/>
        <dbReference type="ChEBI" id="CHEBI:29999"/>
        <dbReference type="ChEBI" id="CHEBI:30616"/>
        <dbReference type="ChEBI" id="CHEBI:83421"/>
        <dbReference type="ChEBI" id="CHEBI:456216"/>
        <dbReference type="EC" id="2.7.11.1"/>
    </reaction>
</comment>
<dbReference type="InterPro" id="IPR001480">
    <property type="entry name" value="Bulb-type_lectin_dom"/>
</dbReference>
<evidence type="ECO:0000256" key="12">
    <source>
        <dbReference type="ARBA" id="ARBA00023136"/>
    </source>
</evidence>
<dbReference type="PROSITE" id="PS00107">
    <property type="entry name" value="PROTEIN_KINASE_ATP"/>
    <property type="match status" value="1"/>
</dbReference>
<accession>A0A371HGU5</accession>
<evidence type="ECO:0000256" key="11">
    <source>
        <dbReference type="ARBA" id="ARBA00022989"/>
    </source>
</evidence>
<dbReference type="AlphaFoldDB" id="A0A371HGU5"/>
<keyword evidence="8 18" id="KW-0547">Nucleotide-binding</keyword>
<evidence type="ECO:0000259" key="22">
    <source>
        <dbReference type="PROSITE" id="PS50948"/>
    </source>
</evidence>
<evidence type="ECO:0000256" key="14">
    <source>
        <dbReference type="ARBA" id="ARBA00023170"/>
    </source>
</evidence>
<dbReference type="SUPFAM" id="SSF51110">
    <property type="entry name" value="alpha-D-mannose-specific plant lectins"/>
    <property type="match status" value="1"/>
</dbReference>
<dbReference type="InterPro" id="IPR000858">
    <property type="entry name" value="S_locus_glycoprot_dom"/>
</dbReference>
<keyword evidence="7" id="KW-0732">Signal</keyword>
<evidence type="ECO:0000256" key="10">
    <source>
        <dbReference type="ARBA" id="ARBA00022840"/>
    </source>
</evidence>
<comment type="caution">
    <text evidence="23">The sequence shown here is derived from an EMBL/GenBank/DDBJ whole genome shotgun (WGS) entry which is preliminary data.</text>
</comment>
<dbReference type="PIRSF" id="PIRSF000641">
    <property type="entry name" value="SRK"/>
    <property type="match status" value="1"/>
</dbReference>
<evidence type="ECO:0000256" key="18">
    <source>
        <dbReference type="PROSITE-ProRule" id="PRU10141"/>
    </source>
</evidence>
<keyword evidence="9 23" id="KW-0418">Kinase</keyword>
<dbReference type="Gene3D" id="2.90.10.10">
    <property type="entry name" value="Bulb-type lectin domain"/>
    <property type="match status" value="1"/>
</dbReference>
<gene>
    <name evidence="23" type="primary">PK1</name>
    <name evidence="23" type="ORF">CR513_14563</name>
</gene>
<keyword evidence="24" id="KW-1185">Reference proteome</keyword>
<dbReference type="CDD" id="cd01098">
    <property type="entry name" value="PAN_AP_plant"/>
    <property type="match status" value="1"/>
</dbReference>
<dbReference type="SUPFAM" id="SSF56112">
    <property type="entry name" value="Protein kinase-like (PK-like)"/>
    <property type="match status" value="1"/>
</dbReference>
<feature type="binding site" evidence="18">
    <location>
        <position position="563"/>
    </location>
    <ligand>
        <name>ATP</name>
        <dbReference type="ChEBI" id="CHEBI:30616"/>
    </ligand>
</feature>
<dbReference type="Pfam" id="PF00954">
    <property type="entry name" value="S_locus_glycop"/>
    <property type="match status" value="1"/>
</dbReference>
<dbReference type="GO" id="GO:0004674">
    <property type="term" value="F:protein serine/threonine kinase activity"/>
    <property type="evidence" value="ECO:0007669"/>
    <property type="project" value="UniProtKB-KW"/>
</dbReference>
<feature type="domain" description="Bulb-type lectin" evidence="21">
    <location>
        <begin position="38"/>
        <end position="166"/>
    </location>
</feature>
<evidence type="ECO:0000313" key="23">
    <source>
        <dbReference type="EMBL" id="RDY02031.1"/>
    </source>
</evidence>
<keyword evidence="14 23" id="KW-0675">Receptor</keyword>
<dbReference type="CDD" id="cd00028">
    <property type="entry name" value="B_lectin"/>
    <property type="match status" value="1"/>
</dbReference>
<dbReference type="PANTHER" id="PTHR47974:SF3">
    <property type="entry name" value="RECEPTOR-LIKE SERINE_THREONINE-PROTEIN KINASE"/>
    <property type="match status" value="1"/>
</dbReference>
<dbReference type="CDD" id="cd14066">
    <property type="entry name" value="STKc_IRAK"/>
    <property type="match status" value="1"/>
</dbReference>
<dbReference type="Gene3D" id="3.30.200.20">
    <property type="entry name" value="Phosphorylase Kinase, domain 1"/>
    <property type="match status" value="1"/>
</dbReference>
<feature type="non-terminal residue" evidence="23">
    <location>
        <position position="1"/>
    </location>
</feature>
<evidence type="ECO:0000256" key="17">
    <source>
        <dbReference type="ARBA" id="ARBA00048679"/>
    </source>
</evidence>
<evidence type="ECO:0000256" key="9">
    <source>
        <dbReference type="ARBA" id="ARBA00022777"/>
    </source>
</evidence>